<evidence type="ECO:0000259" key="3">
    <source>
        <dbReference type="PROSITE" id="PS50235"/>
    </source>
</evidence>
<dbReference type="InterPro" id="IPR001394">
    <property type="entry name" value="Peptidase_C19_UCH"/>
</dbReference>
<dbReference type="InterPro" id="IPR018200">
    <property type="entry name" value="USP_CS"/>
</dbReference>
<dbReference type="EMBL" id="JANAVB010044018">
    <property type="protein sequence ID" value="KAJ6792203.1"/>
    <property type="molecule type" value="Genomic_DNA"/>
</dbReference>
<dbReference type="InterPro" id="IPR028889">
    <property type="entry name" value="USP"/>
</dbReference>
<feature type="region of interest" description="Disordered" evidence="2">
    <location>
        <begin position="1"/>
        <end position="53"/>
    </location>
</feature>
<evidence type="ECO:0000313" key="5">
    <source>
        <dbReference type="Proteomes" id="UP001140949"/>
    </source>
</evidence>
<dbReference type="FunFam" id="3.90.70.10:FF:000078">
    <property type="entry name" value="Ubiquitin carboxyl-terminal hydrolase 23"/>
    <property type="match status" value="1"/>
</dbReference>
<dbReference type="InterPro" id="IPR038765">
    <property type="entry name" value="Papain-like_cys_pep_sf"/>
</dbReference>
<gene>
    <name evidence="4" type="ORF">M6B38_240470</name>
</gene>
<dbReference type="CDD" id="cd02661">
    <property type="entry name" value="Peptidase_C19E"/>
    <property type="match status" value="1"/>
</dbReference>
<proteinExistence type="inferred from homology"/>
<sequence>MYTQSAHPQPLFRRGEKNSHQKKKKNPQRKRERSQGRSGIIPPPPPKLSLSLSNSSAETLISFPMAEALAEPQPATAPSASAAATTTASLFQRRIAFHLERKPYSPISSSGASFNLETLNPSSSARALPTRDDDEALPAASGKRSDGVLDPELSFRITFRRIGAGLANLGNTCFLNSVLQCLTYTEPFAAYLQSGKHKSSCRTAGFCAMCALQNHVMNALQSTGKILAPSHLVKNLRCISRTFRNSRQEDAHEYMVNLLESMHKCCLPSGVPTESPSAYEKSLVHKIFGGRLRSQVQCVQCKFCSNKFDPFLDLSLEIMKADSLRKALAHFTHFEQLDGGERRYQCQRCKQKVRAFKRLTIHKAPHVLTIHLKRFGCHIPGQKIDKKVDFGPTLDLKPFVSDQHEAELKYTLYGVLVHAGWSTHSGHYYCFVRTSSGVWHSLDDNQVRQVSEKTVLAQKAYMLFYVRDRTSAIKGSTGVACKDNVPTNAPGNKMVPQSSCVFTGFVFNGIAEGKSRISERDSAICKPNDNSCGQPCAAVVYSKETSSSQKNDNSMPKEAPVLQRNGFVMKNTSCLQMTAEIQAKELMQAALSKDHIKLHLENPSTEMPLSISSIDHPSRLEHNTVDSTSDADNVVLPESRLLSQGKSQFPDVCNIKAGSSILAAQLYTTGSLKSSSENHNKNFLKQNNIHVNASAINEISQSNDASCKMDTVSASVNIEQTGDFSQSIHTDECIGEELFSSTLMETQITGSDNGKIFGNLQHKESRENLLKLEEAGLSKKFLNTPKRVNVCLQQDCLSLIGRKDSVPSHTKRKQNKLAKSLLKGPCFGRKQLFLKSLLVCKSKKGKRFKKHRVRKMTKYKVQEGITADDHGKSTSEATRLIGEASFQSSKKRSRPSSNKEEVEGVKEVKCSNGIILDNDRILEKSSKNVVMLTTSEQPMNSVTPAAVECNARKEIAYEKRLAENNALSELMSLKQIIVPRWDDVDVPGYRGFGDARSRSIGYVLDEWDEEYDRGKKKKVKKSKHTSGGPNLFQEFANMKIQQNMKMTVNQIQSGNQPLRI</sequence>
<comment type="similarity">
    <text evidence="1">Belongs to the peptidase C19 family.</text>
</comment>
<dbReference type="AlphaFoldDB" id="A0AAX6DK73"/>
<reference evidence="4" key="1">
    <citation type="journal article" date="2023" name="GigaByte">
        <title>Genome assembly of the bearded iris, Iris pallida Lam.</title>
        <authorList>
            <person name="Bruccoleri R.E."/>
            <person name="Oakeley E.J."/>
            <person name="Faust A.M.E."/>
            <person name="Altorfer M."/>
            <person name="Dessus-Babus S."/>
            <person name="Burckhardt D."/>
            <person name="Oertli M."/>
            <person name="Naumann U."/>
            <person name="Petersen F."/>
            <person name="Wong J."/>
        </authorList>
    </citation>
    <scope>NUCLEOTIDE SEQUENCE</scope>
    <source>
        <strain evidence="4">GSM-AAB239-AS_SAM_17_03QT</strain>
    </source>
</reference>
<dbReference type="InterPro" id="IPR013087">
    <property type="entry name" value="Znf_C2H2_type"/>
</dbReference>
<feature type="domain" description="USP" evidence="3">
    <location>
        <begin position="164"/>
        <end position="468"/>
    </location>
</feature>
<feature type="compositionally biased region" description="Basic residues" evidence="2">
    <location>
        <begin position="20"/>
        <end position="32"/>
    </location>
</feature>
<dbReference type="GO" id="GO:0005634">
    <property type="term" value="C:nucleus"/>
    <property type="evidence" value="ECO:0007669"/>
    <property type="project" value="TreeGrafter"/>
</dbReference>
<protein>
    <submittedName>
        <fullName evidence="4">Ubiquitin carboxyl-terminal hydrolase 36</fullName>
    </submittedName>
</protein>
<dbReference type="InterPro" id="IPR050164">
    <property type="entry name" value="Peptidase_C19"/>
</dbReference>
<name>A0AAX6DK73_IRIPA</name>
<dbReference type="GO" id="GO:0004843">
    <property type="term" value="F:cysteine-type deubiquitinase activity"/>
    <property type="evidence" value="ECO:0007669"/>
    <property type="project" value="InterPro"/>
</dbReference>
<dbReference type="PANTHER" id="PTHR24006:SF663">
    <property type="entry name" value="UBIQUITIN CARBOXYL-TERMINAL HYDROLASE 23"/>
    <property type="match status" value="1"/>
</dbReference>
<dbReference type="GO" id="GO:0016579">
    <property type="term" value="P:protein deubiquitination"/>
    <property type="evidence" value="ECO:0007669"/>
    <property type="project" value="InterPro"/>
</dbReference>
<dbReference type="Proteomes" id="UP001140949">
    <property type="component" value="Unassembled WGS sequence"/>
</dbReference>
<dbReference type="PROSITE" id="PS00028">
    <property type="entry name" value="ZINC_FINGER_C2H2_1"/>
    <property type="match status" value="1"/>
</dbReference>
<keyword evidence="5" id="KW-1185">Reference proteome</keyword>
<keyword evidence="4" id="KW-0378">Hydrolase</keyword>
<accession>A0AAX6DK73</accession>
<feature type="region of interest" description="Disordered" evidence="2">
    <location>
        <begin position="880"/>
        <end position="904"/>
    </location>
</feature>
<dbReference type="PANTHER" id="PTHR24006">
    <property type="entry name" value="UBIQUITIN CARBOXYL-TERMINAL HYDROLASE"/>
    <property type="match status" value="1"/>
</dbReference>
<evidence type="ECO:0000256" key="1">
    <source>
        <dbReference type="ARBA" id="ARBA00009085"/>
    </source>
</evidence>
<dbReference type="PROSITE" id="PS50235">
    <property type="entry name" value="USP_3"/>
    <property type="match status" value="1"/>
</dbReference>
<dbReference type="Pfam" id="PF00443">
    <property type="entry name" value="UCH"/>
    <property type="match status" value="1"/>
</dbReference>
<dbReference type="SUPFAM" id="SSF54001">
    <property type="entry name" value="Cysteine proteinases"/>
    <property type="match status" value="1"/>
</dbReference>
<reference evidence="4" key="2">
    <citation type="submission" date="2023-04" db="EMBL/GenBank/DDBJ databases">
        <authorList>
            <person name="Bruccoleri R.E."/>
            <person name="Oakeley E.J."/>
            <person name="Faust A.-M."/>
            <person name="Dessus-Babus S."/>
            <person name="Altorfer M."/>
            <person name="Burckhardt D."/>
            <person name="Oertli M."/>
            <person name="Naumann U."/>
            <person name="Petersen F."/>
            <person name="Wong J."/>
        </authorList>
    </citation>
    <scope>NUCLEOTIDE SEQUENCE</scope>
    <source>
        <strain evidence="4">GSM-AAB239-AS_SAM_17_03QT</strain>
        <tissue evidence="4">Leaf</tissue>
    </source>
</reference>
<evidence type="ECO:0000313" key="4">
    <source>
        <dbReference type="EMBL" id="KAJ6792203.1"/>
    </source>
</evidence>
<dbReference type="GO" id="GO:0005829">
    <property type="term" value="C:cytosol"/>
    <property type="evidence" value="ECO:0007669"/>
    <property type="project" value="TreeGrafter"/>
</dbReference>
<dbReference type="Gene3D" id="3.90.70.10">
    <property type="entry name" value="Cysteine proteinases"/>
    <property type="match status" value="1"/>
</dbReference>
<feature type="region of interest" description="Disordered" evidence="2">
    <location>
        <begin position="122"/>
        <end position="145"/>
    </location>
</feature>
<evidence type="ECO:0000256" key="2">
    <source>
        <dbReference type="SAM" id="MobiDB-lite"/>
    </source>
</evidence>
<comment type="caution">
    <text evidence="4">The sequence shown here is derived from an EMBL/GenBank/DDBJ whole genome shotgun (WGS) entry which is preliminary data.</text>
</comment>
<dbReference type="PROSITE" id="PS00973">
    <property type="entry name" value="USP_2"/>
    <property type="match status" value="1"/>
</dbReference>
<dbReference type="PROSITE" id="PS00972">
    <property type="entry name" value="USP_1"/>
    <property type="match status" value="1"/>
</dbReference>
<organism evidence="4 5">
    <name type="scientific">Iris pallida</name>
    <name type="common">Sweet iris</name>
    <dbReference type="NCBI Taxonomy" id="29817"/>
    <lineage>
        <taxon>Eukaryota</taxon>
        <taxon>Viridiplantae</taxon>
        <taxon>Streptophyta</taxon>
        <taxon>Embryophyta</taxon>
        <taxon>Tracheophyta</taxon>
        <taxon>Spermatophyta</taxon>
        <taxon>Magnoliopsida</taxon>
        <taxon>Liliopsida</taxon>
        <taxon>Asparagales</taxon>
        <taxon>Iridaceae</taxon>
        <taxon>Iridoideae</taxon>
        <taxon>Irideae</taxon>
        <taxon>Iris</taxon>
    </lineage>
</organism>